<proteinExistence type="predicted"/>
<dbReference type="SUPFAM" id="SSF50494">
    <property type="entry name" value="Trypsin-like serine proteases"/>
    <property type="match status" value="1"/>
</dbReference>
<accession>A0ABS1L3K1</accession>
<sequence length="286" mass="30393">MRSRLKAAMAVLVTALTLGAMTAAPAAAVTGGTPDGDAHPNVGLILFYDGTGRFRCSATLVTPTVLLTAAHCTDGTKGKTLVDFRSVVKETGPSSGYAAAADPANGYTQAEIEAAGFRSGTAYTHPEYSDFTDLDNWNDVGVIVLDRPVTGIEPAKIAPLNYLDDYAQPRLNKTIFTSVGYGTEVRKPDSGPQKPTPMTFPLIRRYADQPGQKLTDQILQLNGNPNDTKGTGGTCFGDSGGPTFLNGYLVTVTSYAYTDNCRYLGGYQRVDIEVAQDWLAPFLATS</sequence>
<reference evidence="3 4" key="1">
    <citation type="submission" date="2021-01" db="EMBL/GenBank/DDBJ databases">
        <title>Genome seq and assembly of Nocardiodes sp. G10.</title>
        <authorList>
            <person name="Chhetri G."/>
        </authorList>
    </citation>
    <scope>NUCLEOTIDE SEQUENCE [LARGE SCALE GENOMIC DNA]</scope>
    <source>
        <strain evidence="3 4">G10</strain>
    </source>
</reference>
<dbReference type="SMART" id="SM00020">
    <property type="entry name" value="Tryp_SPc"/>
    <property type="match status" value="1"/>
</dbReference>
<comment type="caution">
    <text evidence="3">The sequence shown here is derived from an EMBL/GenBank/DDBJ whole genome shotgun (WGS) entry which is preliminary data.</text>
</comment>
<evidence type="ECO:0000313" key="3">
    <source>
        <dbReference type="EMBL" id="MBL0746275.1"/>
    </source>
</evidence>
<dbReference type="InterPro" id="IPR018114">
    <property type="entry name" value="TRYPSIN_HIS"/>
</dbReference>
<dbReference type="RefSeq" id="WP_201932569.1">
    <property type="nucleotide sequence ID" value="NZ_JAERSG010000001.1"/>
</dbReference>
<dbReference type="PROSITE" id="PS50240">
    <property type="entry name" value="TRYPSIN_DOM"/>
    <property type="match status" value="1"/>
</dbReference>
<dbReference type="InterPro" id="IPR043504">
    <property type="entry name" value="Peptidase_S1_PA_chymotrypsin"/>
</dbReference>
<feature type="domain" description="Peptidase S1" evidence="2">
    <location>
        <begin position="29"/>
        <end position="284"/>
    </location>
</feature>
<feature type="chain" id="PRO_5045604810" evidence="1">
    <location>
        <begin position="27"/>
        <end position="286"/>
    </location>
</feature>
<feature type="signal peptide" evidence="1">
    <location>
        <begin position="1"/>
        <end position="26"/>
    </location>
</feature>
<organism evidence="3 4">
    <name type="scientific">Nocardioides baculatus</name>
    <dbReference type="NCBI Taxonomy" id="2801337"/>
    <lineage>
        <taxon>Bacteria</taxon>
        <taxon>Bacillati</taxon>
        <taxon>Actinomycetota</taxon>
        <taxon>Actinomycetes</taxon>
        <taxon>Propionibacteriales</taxon>
        <taxon>Nocardioidaceae</taxon>
        <taxon>Nocardioides</taxon>
    </lineage>
</organism>
<evidence type="ECO:0000256" key="1">
    <source>
        <dbReference type="SAM" id="SignalP"/>
    </source>
</evidence>
<dbReference type="InterPro" id="IPR051333">
    <property type="entry name" value="CLIP_Serine_Protease"/>
</dbReference>
<dbReference type="InterPro" id="IPR001314">
    <property type="entry name" value="Peptidase_S1A"/>
</dbReference>
<keyword evidence="1" id="KW-0732">Signal</keyword>
<keyword evidence="4" id="KW-1185">Reference proteome</keyword>
<evidence type="ECO:0000259" key="2">
    <source>
        <dbReference type="PROSITE" id="PS50240"/>
    </source>
</evidence>
<dbReference type="InterPro" id="IPR009003">
    <property type="entry name" value="Peptidase_S1_PA"/>
</dbReference>
<dbReference type="EMBL" id="JAERSG010000001">
    <property type="protein sequence ID" value="MBL0746275.1"/>
    <property type="molecule type" value="Genomic_DNA"/>
</dbReference>
<dbReference type="Gene3D" id="2.40.10.10">
    <property type="entry name" value="Trypsin-like serine proteases"/>
    <property type="match status" value="1"/>
</dbReference>
<dbReference type="Proteomes" id="UP000636918">
    <property type="component" value="Unassembled WGS sequence"/>
</dbReference>
<dbReference type="PANTHER" id="PTHR24260">
    <property type="match status" value="1"/>
</dbReference>
<dbReference type="PRINTS" id="PR00722">
    <property type="entry name" value="CHYMOTRYPSIN"/>
</dbReference>
<dbReference type="PROSITE" id="PS00134">
    <property type="entry name" value="TRYPSIN_HIS"/>
    <property type="match status" value="1"/>
</dbReference>
<dbReference type="PANTHER" id="PTHR24260:SF132">
    <property type="entry name" value="PEPTIDASE S1 DOMAIN-CONTAINING PROTEIN"/>
    <property type="match status" value="1"/>
</dbReference>
<protein>
    <submittedName>
        <fullName evidence="3">Trypsin-like serine protease</fullName>
    </submittedName>
</protein>
<dbReference type="InterPro" id="IPR001254">
    <property type="entry name" value="Trypsin_dom"/>
</dbReference>
<gene>
    <name evidence="3" type="ORF">JI751_01515</name>
</gene>
<evidence type="ECO:0000313" key="4">
    <source>
        <dbReference type="Proteomes" id="UP000636918"/>
    </source>
</evidence>
<dbReference type="Pfam" id="PF00089">
    <property type="entry name" value="Trypsin"/>
    <property type="match status" value="1"/>
</dbReference>
<name>A0ABS1L3K1_9ACTN</name>